<evidence type="ECO:0000313" key="3">
    <source>
        <dbReference type="EMBL" id="SVB86540.1"/>
    </source>
</evidence>
<dbReference type="InterPro" id="IPR056203">
    <property type="entry name" value="Cds6_C"/>
</dbReference>
<evidence type="ECO:0000259" key="2">
    <source>
        <dbReference type="Pfam" id="PF24125"/>
    </source>
</evidence>
<dbReference type="InterPro" id="IPR032710">
    <property type="entry name" value="NTF2-like_dom_sf"/>
</dbReference>
<protein>
    <recommendedName>
        <fullName evidence="2">Cds6 C-terminal domain-containing protein</fullName>
    </recommendedName>
</protein>
<proteinExistence type="predicted"/>
<feature type="coiled-coil region" evidence="1">
    <location>
        <begin position="11"/>
        <end position="45"/>
    </location>
</feature>
<gene>
    <name evidence="3" type="ORF">METZ01_LOCUS239394</name>
</gene>
<reference evidence="3" key="1">
    <citation type="submission" date="2018-05" db="EMBL/GenBank/DDBJ databases">
        <authorList>
            <person name="Lanie J.A."/>
            <person name="Ng W.-L."/>
            <person name="Kazmierczak K.M."/>
            <person name="Andrzejewski T.M."/>
            <person name="Davidsen T.M."/>
            <person name="Wayne K.J."/>
            <person name="Tettelin H."/>
            <person name="Glass J.I."/>
            <person name="Rusch D."/>
            <person name="Podicherti R."/>
            <person name="Tsui H.-C.T."/>
            <person name="Winkler M.E."/>
        </authorList>
    </citation>
    <scope>NUCLEOTIDE SEQUENCE</scope>
</reference>
<evidence type="ECO:0000256" key="1">
    <source>
        <dbReference type="SAM" id="Coils"/>
    </source>
</evidence>
<dbReference type="Pfam" id="PF24125">
    <property type="entry name" value="Cds6_C"/>
    <property type="match status" value="1"/>
</dbReference>
<dbReference type="EMBL" id="UINC01061207">
    <property type="protein sequence ID" value="SVB86540.1"/>
    <property type="molecule type" value="Genomic_DNA"/>
</dbReference>
<name>A0A382HGW3_9ZZZZ</name>
<feature type="non-terminal residue" evidence="3">
    <location>
        <position position="1"/>
    </location>
</feature>
<organism evidence="3">
    <name type="scientific">marine metagenome</name>
    <dbReference type="NCBI Taxonomy" id="408172"/>
    <lineage>
        <taxon>unclassified sequences</taxon>
        <taxon>metagenomes</taxon>
        <taxon>ecological metagenomes</taxon>
    </lineage>
</organism>
<dbReference type="AlphaFoldDB" id="A0A382HGW3"/>
<keyword evidence="1" id="KW-0175">Coiled coil</keyword>
<feature type="domain" description="Cds6 C-terminal" evidence="2">
    <location>
        <begin position="100"/>
        <end position="203"/>
    </location>
</feature>
<dbReference type="SUPFAM" id="SSF54427">
    <property type="entry name" value="NTF2-like"/>
    <property type="match status" value="1"/>
</dbReference>
<accession>A0A382HGW3</accession>
<sequence length="209" mass="24689">TAQEDEFNIFKQESEREIFDLRTKIKSLRNQLAHLKSDQTKSKQQKTLLISTEKSSKLSSPESSKQKQIFGNIYKTAKKKEVLQNDSLSSLTEINPAKVVVSKLFNWVKAWETRNSSLYLSFYSKNFKDPKRSRSEWEAYRRKTIKNYLNISLQVSSIKTYLTKKNTIRTSFIQRFKSNKFSDVGLKELVWEKDSKGWKIIKESWEPRQ</sequence>